<dbReference type="InterPro" id="IPR015683">
    <property type="entry name" value="Ionotropic_Glu_rcpt"/>
</dbReference>
<keyword evidence="14" id="KW-1185">Reference proteome</keyword>
<evidence type="ECO:0000256" key="4">
    <source>
        <dbReference type="ARBA" id="ARBA00022989"/>
    </source>
</evidence>
<feature type="transmembrane region" description="Helical" evidence="10">
    <location>
        <begin position="149"/>
        <end position="170"/>
    </location>
</feature>
<dbReference type="RefSeq" id="WP_145220295.1">
    <property type="nucleotide sequence ID" value="NZ_CP036432.1"/>
</dbReference>
<keyword evidence="2" id="KW-0813">Transport</keyword>
<dbReference type="SUPFAM" id="SSF53850">
    <property type="entry name" value="Periplasmic binding protein-like II"/>
    <property type="match status" value="1"/>
</dbReference>
<organism evidence="13 14">
    <name type="scientific">Stieleria magnilauensis</name>
    <dbReference type="NCBI Taxonomy" id="2527963"/>
    <lineage>
        <taxon>Bacteria</taxon>
        <taxon>Pseudomonadati</taxon>
        <taxon>Planctomycetota</taxon>
        <taxon>Planctomycetia</taxon>
        <taxon>Pirellulales</taxon>
        <taxon>Pirellulaceae</taxon>
        <taxon>Stieleria</taxon>
    </lineage>
</organism>
<evidence type="ECO:0000313" key="14">
    <source>
        <dbReference type="Proteomes" id="UP000318081"/>
    </source>
</evidence>
<reference evidence="13 14" key="1">
    <citation type="submission" date="2019-02" db="EMBL/GenBank/DDBJ databases">
        <title>Deep-cultivation of Planctomycetes and their phenomic and genomic characterization uncovers novel biology.</title>
        <authorList>
            <person name="Wiegand S."/>
            <person name="Jogler M."/>
            <person name="Boedeker C."/>
            <person name="Pinto D."/>
            <person name="Vollmers J."/>
            <person name="Rivas-Marin E."/>
            <person name="Kohn T."/>
            <person name="Peeters S.H."/>
            <person name="Heuer A."/>
            <person name="Rast P."/>
            <person name="Oberbeckmann S."/>
            <person name="Bunk B."/>
            <person name="Jeske O."/>
            <person name="Meyerdierks A."/>
            <person name="Storesund J.E."/>
            <person name="Kallscheuer N."/>
            <person name="Luecker S."/>
            <person name="Lage O.M."/>
            <person name="Pohl T."/>
            <person name="Merkel B.J."/>
            <person name="Hornburger P."/>
            <person name="Mueller R.-W."/>
            <person name="Bruemmer F."/>
            <person name="Labrenz M."/>
            <person name="Spormann A.M."/>
            <person name="Op den Camp H."/>
            <person name="Overmann J."/>
            <person name="Amann R."/>
            <person name="Jetten M.S.M."/>
            <person name="Mascher T."/>
            <person name="Medema M.H."/>
            <person name="Devos D.P."/>
            <person name="Kaster A.-K."/>
            <person name="Ovreas L."/>
            <person name="Rohde M."/>
            <person name="Galperin M.Y."/>
            <person name="Jogler C."/>
        </authorList>
    </citation>
    <scope>NUCLEOTIDE SEQUENCE [LARGE SCALE GENOMIC DNA]</scope>
    <source>
        <strain evidence="13 14">TBK1r</strain>
    </source>
</reference>
<feature type="domain" description="Solute-binding protein family 3/N-terminal" evidence="11">
    <location>
        <begin position="39"/>
        <end position="366"/>
    </location>
</feature>
<evidence type="ECO:0000313" key="13">
    <source>
        <dbReference type="EMBL" id="QDV88178.1"/>
    </source>
</evidence>
<accession>A0ABX5Y1M3</accession>
<proteinExistence type="predicted"/>
<evidence type="ECO:0000256" key="7">
    <source>
        <dbReference type="ARBA" id="ARBA00023170"/>
    </source>
</evidence>
<evidence type="ECO:0000256" key="3">
    <source>
        <dbReference type="ARBA" id="ARBA00022692"/>
    </source>
</evidence>
<keyword evidence="4 10" id="KW-1133">Transmembrane helix</keyword>
<keyword evidence="9" id="KW-0407">Ion channel</keyword>
<dbReference type="Proteomes" id="UP000318081">
    <property type="component" value="Chromosome"/>
</dbReference>
<evidence type="ECO:0000256" key="8">
    <source>
        <dbReference type="ARBA" id="ARBA00023180"/>
    </source>
</evidence>
<evidence type="ECO:0000256" key="10">
    <source>
        <dbReference type="SAM" id="Phobius"/>
    </source>
</evidence>
<keyword evidence="7" id="KW-0675">Receptor</keyword>
<dbReference type="SMART" id="SM00062">
    <property type="entry name" value="PBPb"/>
    <property type="match status" value="1"/>
</dbReference>
<evidence type="ECO:0000256" key="5">
    <source>
        <dbReference type="ARBA" id="ARBA00023065"/>
    </source>
</evidence>
<dbReference type="EMBL" id="CP036432">
    <property type="protein sequence ID" value="QDV88178.1"/>
    <property type="molecule type" value="Genomic_DNA"/>
</dbReference>
<feature type="transmembrane region" description="Helical" evidence="10">
    <location>
        <begin position="191"/>
        <end position="211"/>
    </location>
</feature>
<dbReference type="Pfam" id="PF00497">
    <property type="entry name" value="SBP_bac_3"/>
    <property type="match status" value="1"/>
</dbReference>
<dbReference type="Gene3D" id="3.40.190.10">
    <property type="entry name" value="Periplasmic binding protein-like II"/>
    <property type="match status" value="3"/>
</dbReference>
<dbReference type="SUPFAM" id="SSF81324">
    <property type="entry name" value="Voltage-gated potassium channels"/>
    <property type="match status" value="1"/>
</dbReference>
<comment type="subcellular location">
    <subcellularLocation>
        <location evidence="1">Membrane</location>
        <topology evidence="1">Multi-pass membrane protein</topology>
    </subcellularLocation>
</comment>
<keyword evidence="6 10" id="KW-0472">Membrane</keyword>
<evidence type="ECO:0000259" key="12">
    <source>
        <dbReference type="SMART" id="SM00079"/>
    </source>
</evidence>
<gene>
    <name evidence="13" type="primary">glnH_1</name>
    <name evidence="13" type="ORF">TBK1r_72100</name>
</gene>
<dbReference type="InterPro" id="IPR001320">
    <property type="entry name" value="Iontro_rcpt_C"/>
</dbReference>
<dbReference type="InterPro" id="IPR001638">
    <property type="entry name" value="Solute-binding_3/MltF_N"/>
</dbReference>
<dbReference type="PANTHER" id="PTHR18966">
    <property type="entry name" value="IONOTROPIC GLUTAMATE RECEPTOR"/>
    <property type="match status" value="1"/>
</dbReference>
<evidence type="ECO:0000256" key="1">
    <source>
        <dbReference type="ARBA" id="ARBA00004141"/>
    </source>
</evidence>
<dbReference type="SMART" id="SM00079">
    <property type="entry name" value="PBPe"/>
    <property type="match status" value="1"/>
</dbReference>
<protein>
    <submittedName>
        <fullName evidence="13">Glutamine-binding periplasmic protein</fullName>
    </submittedName>
</protein>
<evidence type="ECO:0000259" key="11">
    <source>
        <dbReference type="SMART" id="SM00062"/>
    </source>
</evidence>
<keyword evidence="3 10" id="KW-0812">Transmembrane</keyword>
<evidence type="ECO:0000256" key="2">
    <source>
        <dbReference type="ARBA" id="ARBA00022448"/>
    </source>
</evidence>
<dbReference type="Gene3D" id="1.10.287.70">
    <property type="match status" value="1"/>
</dbReference>
<keyword evidence="5" id="KW-0406">Ion transport</keyword>
<evidence type="ECO:0000256" key="9">
    <source>
        <dbReference type="ARBA" id="ARBA00023303"/>
    </source>
</evidence>
<name>A0ABX5Y1M3_9BACT</name>
<feature type="domain" description="Ionotropic glutamate receptor C-terminal" evidence="12">
    <location>
        <begin position="39"/>
        <end position="357"/>
    </location>
</feature>
<sequence>MNHFGRICIVQLLVLGTLCCVSDLASGQQASEQQAPEQPIIVGTKHSPPFAIKNDDGTWSGISIELWKNLCGELDLEYEFRELTLEQMLRGLERGEIDAGVAAISVTADRHHRMEFCHPHYSTGLGIAVSRQHRASLWASIRQVFSFRLVLFVLSMTCIVAMCGWLFWLFERKRNETVFGSGRRQGVSMGIWWSIVVLLGHKGISPVSIWGRVLATISMLASIAVISLITGVVASALTVRELDIGIGHPSDLRDVRVATVSSSTSAEYLRNRRIAFRTYPTPEEAIQAVDEGKADAVVYDRAILRYLAMLKFNDRIDVLPVSFNLQEYAIALKPGSDLRRPLNEELLRYRATDAWSDLLYRYLGDTQ</sequence>
<feature type="transmembrane region" description="Helical" evidence="10">
    <location>
        <begin position="217"/>
        <end position="239"/>
    </location>
</feature>
<evidence type="ECO:0000256" key="6">
    <source>
        <dbReference type="ARBA" id="ARBA00023136"/>
    </source>
</evidence>
<keyword evidence="8" id="KW-0325">Glycoprotein</keyword>